<dbReference type="AlphaFoldDB" id="A0A6A5ZN41"/>
<evidence type="ECO:0000256" key="1">
    <source>
        <dbReference type="SAM" id="MobiDB-lite"/>
    </source>
</evidence>
<dbReference type="Pfam" id="PF25482">
    <property type="entry name" value="DUF7905"/>
    <property type="match status" value="1"/>
</dbReference>
<dbReference type="Proteomes" id="UP000799770">
    <property type="component" value="Unassembled WGS sequence"/>
</dbReference>
<reference evidence="3" key="1">
    <citation type="journal article" date="2020" name="Stud. Mycol.">
        <title>101 Dothideomycetes genomes: a test case for predicting lifestyles and emergence of pathogens.</title>
        <authorList>
            <person name="Haridas S."/>
            <person name="Albert R."/>
            <person name="Binder M."/>
            <person name="Bloem J."/>
            <person name="Labutti K."/>
            <person name="Salamov A."/>
            <person name="Andreopoulos B."/>
            <person name="Baker S."/>
            <person name="Barry K."/>
            <person name="Bills G."/>
            <person name="Bluhm B."/>
            <person name="Cannon C."/>
            <person name="Castanera R."/>
            <person name="Culley D."/>
            <person name="Daum C."/>
            <person name="Ezra D."/>
            <person name="Gonzalez J."/>
            <person name="Henrissat B."/>
            <person name="Kuo A."/>
            <person name="Liang C."/>
            <person name="Lipzen A."/>
            <person name="Lutzoni F."/>
            <person name="Magnuson J."/>
            <person name="Mondo S."/>
            <person name="Nolan M."/>
            <person name="Ohm R."/>
            <person name="Pangilinan J."/>
            <person name="Park H.-J."/>
            <person name="Ramirez L."/>
            <person name="Alfaro M."/>
            <person name="Sun H."/>
            <person name="Tritt A."/>
            <person name="Yoshinaga Y."/>
            <person name="Zwiers L.-H."/>
            <person name="Turgeon B."/>
            <person name="Goodwin S."/>
            <person name="Spatafora J."/>
            <person name="Crous P."/>
            <person name="Grigoriev I."/>
        </authorList>
    </citation>
    <scope>NUCLEOTIDE SEQUENCE</scope>
    <source>
        <strain evidence="3">CBS 627.86</strain>
    </source>
</reference>
<dbReference type="InterPro" id="IPR057227">
    <property type="entry name" value="DUF7905"/>
</dbReference>
<accession>A0A6A5ZN41</accession>
<proteinExistence type="predicted"/>
<evidence type="ECO:0000259" key="2">
    <source>
        <dbReference type="Pfam" id="PF25482"/>
    </source>
</evidence>
<organism evidence="3 4">
    <name type="scientific">Lophiotrema nucula</name>
    <dbReference type="NCBI Taxonomy" id="690887"/>
    <lineage>
        <taxon>Eukaryota</taxon>
        <taxon>Fungi</taxon>
        <taxon>Dikarya</taxon>
        <taxon>Ascomycota</taxon>
        <taxon>Pezizomycotina</taxon>
        <taxon>Dothideomycetes</taxon>
        <taxon>Pleosporomycetidae</taxon>
        <taxon>Pleosporales</taxon>
        <taxon>Lophiotremataceae</taxon>
        <taxon>Lophiotrema</taxon>
    </lineage>
</organism>
<feature type="domain" description="DUF7905" evidence="2">
    <location>
        <begin position="269"/>
        <end position="601"/>
    </location>
</feature>
<protein>
    <recommendedName>
        <fullName evidence="2">DUF7905 domain-containing protein</fullName>
    </recommendedName>
</protein>
<gene>
    <name evidence="3" type="ORF">BDV96DRAFT_485191</name>
</gene>
<feature type="region of interest" description="Disordered" evidence="1">
    <location>
        <begin position="391"/>
        <end position="420"/>
    </location>
</feature>
<dbReference type="OrthoDB" id="4739136at2759"/>
<evidence type="ECO:0000313" key="4">
    <source>
        <dbReference type="Proteomes" id="UP000799770"/>
    </source>
</evidence>
<evidence type="ECO:0000313" key="3">
    <source>
        <dbReference type="EMBL" id="KAF2120625.1"/>
    </source>
</evidence>
<keyword evidence="4" id="KW-1185">Reference proteome</keyword>
<name>A0A6A5ZN41_9PLEO</name>
<dbReference type="EMBL" id="ML977313">
    <property type="protein sequence ID" value="KAF2120625.1"/>
    <property type="molecule type" value="Genomic_DNA"/>
</dbReference>
<sequence>MSFPGRKPQRTVVVRQEIRPNVHHGDVHFLAKRLKDDTGCEVVPQLNYRRQVERFDIFGSNITQLDTTVKAINRWIETANTKTSASASWAKLPAYDFNKWYYEQIKIMEDERKQMFKGPFPDDLPYSIPVDWPSDLLSENANENYTPPVTFGNRLEGLDSIRMEDEVWIRFSPASQSPWQIEICGYDMANIERAENHYLTLIEKIRASRTSAAVINIVLDREEGNEIILSQSEPWWPSGSQTTLELVPRLIHPPMNDELGSFRRKPISSAHLSAIQREISCSLETIKFERGSYDFSIRFGCVALHGSGISTKDIGKTYPVKSLLHSIDSGNVISGQVKKWAFNYRLGEQLLSQMTSADDVLVPVRPSGTYGMPPSSLKATRPTFRGTWALHDPNRPLTENNAPARLGRPSPRYTDTVKPPSGPPLNIVVVQVEFTEDEEGYFEKMPARFYRLKAGAGNPSEHLDVNLFELGNGKAWHFGIERMFAVSKSTLSPVITNFADSVKMKPDYSAAINSLATFATWNMTPSVKFHFGKLEKVYKFGIRETDYTVERVSAWYPNQNVPCCGLVVRHAEWAAHLAELERLPPGYSANFDNAIRTFFPDNGCDSSSNRSSLDKQLKATSLSDPEKGVVPGLKLLMGKLMQLSAIVSGDGGVSV</sequence>